<dbReference type="EMBL" id="BMID01000001">
    <property type="protein sequence ID" value="GGA04837.1"/>
    <property type="molecule type" value="Genomic_DNA"/>
</dbReference>
<evidence type="ECO:0008006" key="3">
    <source>
        <dbReference type="Google" id="ProtNLM"/>
    </source>
</evidence>
<evidence type="ECO:0000313" key="2">
    <source>
        <dbReference type="Proteomes" id="UP000603317"/>
    </source>
</evidence>
<evidence type="ECO:0000313" key="1">
    <source>
        <dbReference type="EMBL" id="GGA04837.1"/>
    </source>
</evidence>
<gene>
    <name evidence="1" type="ORF">GCM10010923_12920</name>
</gene>
<dbReference type="Pfam" id="PF13376">
    <property type="entry name" value="OmdA"/>
    <property type="match status" value="1"/>
</dbReference>
<dbReference type="Proteomes" id="UP000603317">
    <property type="component" value="Unassembled WGS sequence"/>
</dbReference>
<name>A0ABQ1FBS2_9SPHN</name>
<sequence>MLAVADSDFRHRTPPELKVMLDASPELAEKWHALTALARNEWICWTISAKQEATREKRRARLREEILEGKKRPCCWPGCPHRRESARKFVDA</sequence>
<protein>
    <recommendedName>
        <fullName evidence="3">YdeI/OmpD-associated family protein</fullName>
    </recommendedName>
</protein>
<proteinExistence type="predicted"/>
<accession>A0ABQ1FBS2</accession>
<reference evidence="2" key="1">
    <citation type="journal article" date="2019" name="Int. J. Syst. Evol. Microbiol.">
        <title>The Global Catalogue of Microorganisms (GCM) 10K type strain sequencing project: providing services to taxonomists for standard genome sequencing and annotation.</title>
        <authorList>
            <consortium name="The Broad Institute Genomics Platform"/>
            <consortium name="The Broad Institute Genome Sequencing Center for Infectious Disease"/>
            <person name="Wu L."/>
            <person name="Ma J."/>
        </authorList>
    </citation>
    <scope>NUCLEOTIDE SEQUENCE [LARGE SCALE GENOMIC DNA]</scope>
    <source>
        <strain evidence="2">CGMCC 1.15297</strain>
    </source>
</reference>
<keyword evidence="2" id="KW-1185">Reference proteome</keyword>
<dbReference type="RefSeq" id="WP_188641922.1">
    <property type="nucleotide sequence ID" value="NZ_BMID01000001.1"/>
</dbReference>
<organism evidence="1 2">
    <name type="scientific">Blastomonas marina</name>
    <dbReference type="NCBI Taxonomy" id="1867408"/>
    <lineage>
        <taxon>Bacteria</taxon>
        <taxon>Pseudomonadati</taxon>
        <taxon>Pseudomonadota</taxon>
        <taxon>Alphaproteobacteria</taxon>
        <taxon>Sphingomonadales</taxon>
        <taxon>Sphingomonadaceae</taxon>
        <taxon>Blastomonas</taxon>
    </lineage>
</organism>
<comment type="caution">
    <text evidence="1">The sequence shown here is derived from an EMBL/GenBank/DDBJ whole genome shotgun (WGS) entry which is preliminary data.</text>
</comment>